<name>A0A4X2LFN6_VOMUR</name>
<evidence type="ECO:0000259" key="1">
    <source>
        <dbReference type="Pfam" id="PF00095"/>
    </source>
</evidence>
<accession>A0A4X2LFN6</accession>
<reference evidence="2" key="2">
    <citation type="submission" date="2025-08" db="UniProtKB">
        <authorList>
            <consortium name="Ensembl"/>
        </authorList>
    </citation>
    <scope>IDENTIFICATION</scope>
</reference>
<evidence type="ECO:0000313" key="2">
    <source>
        <dbReference type="Ensembl" id="ENSVURP00010020926.1"/>
    </source>
</evidence>
<dbReference type="InterPro" id="IPR036645">
    <property type="entry name" value="Elafin-like_sf"/>
</dbReference>
<organism evidence="2 3">
    <name type="scientific">Vombatus ursinus</name>
    <name type="common">Common wombat</name>
    <dbReference type="NCBI Taxonomy" id="29139"/>
    <lineage>
        <taxon>Eukaryota</taxon>
        <taxon>Metazoa</taxon>
        <taxon>Chordata</taxon>
        <taxon>Craniata</taxon>
        <taxon>Vertebrata</taxon>
        <taxon>Euteleostomi</taxon>
        <taxon>Mammalia</taxon>
        <taxon>Metatheria</taxon>
        <taxon>Diprotodontia</taxon>
        <taxon>Vombatidae</taxon>
        <taxon>Vombatus</taxon>
    </lineage>
</organism>
<sequence>LSLSFFVLSLTLLQLSTLFPRMPVFLLAIIYNTAYFSPFGSSLTLGACVELCGGDWDCEPEERCVSNGCGHVCTDQSV</sequence>
<dbReference type="Gene3D" id="4.10.75.10">
    <property type="entry name" value="Elafin-like"/>
    <property type="match status" value="1"/>
</dbReference>
<protein>
    <recommendedName>
        <fullName evidence="1">WAP domain-containing protein</fullName>
    </recommendedName>
</protein>
<dbReference type="AlphaFoldDB" id="A0A4X2LFN6"/>
<proteinExistence type="predicted"/>
<dbReference type="Ensembl" id="ENSVURT00010023820.1">
    <property type="protein sequence ID" value="ENSVURP00010020926.1"/>
    <property type="gene ID" value="ENSVURG00010016008.1"/>
</dbReference>
<dbReference type="Proteomes" id="UP000314987">
    <property type="component" value="Unassembled WGS sequence"/>
</dbReference>
<reference evidence="3" key="1">
    <citation type="submission" date="2018-12" db="EMBL/GenBank/DDBJ databases">
        <authorList>
            <person name="Yazar S."/>
        </authorList>
    </citation>
    <scope>NUCLEOTIDE SEQUENCE [LARGE SCALE GENOMIC DNA]</scope>
</reference>
<evidence type="ECO:0000313" key="3">
    <source>
        <dbReference type="Proteomes" id="UP000314987"/>
    </source>
</evidence>
<dbReference type="InterPro" id="IPR008197">
    <property type="entry name" value="WAP_dom"/>
</dbReference>
<dbReference type="GeneTree" id="ENSGT00970000198103"/>
<dbReference type="Pfam" id="PF00095">
    <property type="entry name" value="WAP"/>
    <property type="match status" value="1"/>
</dbReference>
<reference evidence="2" key="3">
    <citation type="submission" date="2025-09" db="UniProtKB">
        <authorList>
            <consortium name="Ensembl"/>
        </authorList>
    </citation>
    <scope>IDENTIFICATION</scope>
</reference>
<dbReference type="GO" id="GO:0005576">
    <property type="term" value="C:extracellular region"/>
    <property type="evidence" value="ECO:0007669"/>
    <property type="project" value="InterPro"/>
</dbReference>
<feature type="domain" description="WAP" evidence="1">
    <location>
        <begin position="45"/>
        <end position="75"/>
    </location>
</feature>
<dbReference type="GO" id="GO:0030414">
    <property type="term" value="F:peptidase inhibitor activity"/>
    <property type="evidence" value="ECO:0007669"/>
    <property type="project" value="InterPro"/>
</dbReference>
<dbReference type="SUPFAM" id="SSF57256">
    <property type="entry name" value="Elafin-like"/>
    <property type="match status" value="1"/>
</dbReference>
<keyword evidence="3" id="KW-1185">Reference proteome</keyword>